<dbReference type="RefSeq" id="WP_119592076.1">
    <property type="nucleotide sequence ID" value="NZ_QXFM01000057.1"/>
</dbReference>
<dbReference type="OrthoDB" id="7408889at2"/>
<organism evidence="2 3">
    <name type="scientific">Aurantiacibacter xanthus</name>
    <dbReference type="NCBI Taxonomy" id="1784712"/>
    <lineage>
        <taxon>Bacteria</taxon>
        <taxon>Pseudomonadati</taxon>
        <taxon>Pseudomonadota</taxon>
        <taxon>Alphaproteobacteria</taxon>
        <taxon>Sphingomonadales</taxon>
        <taxon>Erythrobacteraceae</taxon>
        <taxon>Aurantiacibacter</taxon>
    </lineage>
</organism>
<dbReference type="AlphaFoldDB" id="A0A3A1P738"/>
<sequence length="99" mass="11245">MTPRAKRFPTHHGYGEVKVSRYLALFLVLLGWSALGVYLCSTALWPSACTPDDLFEVYACSMHLPESGHWREAALLTWLWGTPIMTVLELSRRLGRPKI</sequence>
<keyword evidence="3" id="KW-1185">Reference proteome</keyword>
<proteinExistence type="predicted"/>
<feature type="transmembrane region" description="Helical" evidence="1">
    <location>
        <begin position="21"/>
        <end position="45"/>
    </location>
</feature>
<dbReference type="Proteomes" id="UP000265366">
    <property type="component" value="Unassembled WGS sequence"/>
</dbReference>
<keyword evidence="1" id="KW-0472">Membrane</keyword>
<comment type="caution">
    <text evidence="2">The sequence shown here is derived from an EMBL/GenBank/DDBJ whole genome shotgun (WGS) entry which is preliminary data.</text>
</comment>
<protein>
    <submittedName>
        <fullName evidence="2">Uncharacterized protein</fullName>
    </submittedName>
</protein>
<evidence type="ECO:0000256" key="1">
    <source>
        <dbReference type="SAM" id="Phobius"/>
    </source>
</evidence>
<evidence type="ECO:0000313" key="2">
    <source>
        <dbReference type="EMBL" id="RIV89712.1"/>
    </source>
</evidence>
<evidence type="ECO:0000313" key="3">
    <source>
        <dbReference type="Proteomes" id="UP000265366"/>
    </source>
</evidence>
<name>A0A3A1P738_9SPHN</name>
<dbReference type="EMBL" id="QXFM01000057">
    <property type="protein sequence ID" value="RIV89712.1"/>
    <property type="molecule type" value="Genomic_DNA"/>
</dbReference>
<keyword evidence="1" id="KW-0812">Transmembrane</keyword>
<accession>A0A3A1P738</accession>
<keyword evidence="1" id="KW-1133">Transmembrane helix</keyword>
<gene>
    <name evidence="2" type="ORF">D2V17_05425</name>
</gene>
<reference evidence="2 3" key="1">
    <citation type="submission" date="2018-08" db="EMBL/GenBank/DDBJ databases">
        <title>Erythrobacter zhengii sp.nov., a bacterium isolated from deep-sea sediment.</title>
        <authorList>
            <person name="Fang C."/>
            <person name="Wu Y.-H."/>
            <person name="Sun C."/>
            <person name="Wang H."/>
            <person name="Cheng H."/>
            <person name="Meng F.-X."/>
            <person name="Wang C.-S."/>
            <person name="Xu X.-W."/>
        </authorList>
    </citation>
    <scope>NUCLEOTIDE SEQUENCE [LARGE SCALE GENOMIC DNA]</scope>
    <source>
        <strain evidence="2 3">CCTCC AB 2015396</strain>
    </source>
</reference>